<feature type="region of interest" description="Disordered" evidence="1">
    <location>
        <begin position="1"/>
        <end position="128"/>
    </location>
</feature>
<feature type="compositionally biased region" description="Acidic residues" evidence="1">
    <location>
        <begin position="26"/>
        <end position="36"/>
    </location>
</feature>
<evidence type="ECO:0000313" key="2">
    <source>
        <dbReference type="Proteomes" id="UP000079169"/>
    </source>
</evidence>
<keyword evidence="2" id="KW-1185">Reference proteome</keyword>
<reference evidence="3" key="1">
    <citation type="submission" date="2025-08" db="UniProtKB">
        <authorList>
            <consortium name="RefSeq"/>
        </authorList>
    </citation>
    <scope>IDENTIFICATION</scope>
</reference>
<dbReference type="KEGG" id="dci:103512460"/>
<evidence type="ECO:0000256" key="1">
    <source>
        <dbReference type="SAM" id="MobiDB-lite"/>
    </source>
</evidence>
<feature type="compositionally biased region" description="Basic and acidic residues" evidence="1">
    <location>
        <begin position="83"/>
        <end position="113"/>
    </location>
</feature>
<organism evidence="2 3">
    <name type="scientific">Diaphorina citri</name>
    <name type="common">Asian citrus psyllid</name>
    <dbReference type="NCBI Taxonomy" id="121845"/>
    <lineage>
        <taxon>Eukaryota</taxon>
        <taxon>Metazoa</taxon>
        <taxon>Ecdysozoa</taxon>
        <taxon>Arthropoda</taxon>
        <taxon>Hexapoda</taxon>
        <taxon>Insecta</taxon>
        <taxon>Pterygota</taxon>
        <taxon>Neoptera</taxon>
        <taxon>Paraneoptera</taxon>
        <taxon>Hemiptera</taxon>
        <taxon>Sternorrhyncha</taxon>
        <taxon>Psylloidea</taxon>
        <taxon>Psyllidae</taxon>
        <taxon>Diaphorininae</taxon>
        <taxon>Diaphorina</taxon>
    </lineage>
</organism>
<dbReference type="AlphaFoldDB" id="A0A1S3D6G8"/>
<feature type="compositionally biased region" description="Acidic residues" evidence="1">
    <location>
        <begin position="72"/>
        <end position="82"/>
    </location>
</feature>
<sequence length="128" mass="13910">MGLRGLSEGKVYGDLTGDYGGKDDFDEKEYDGDSEEEVAKRHSERDMGLRGLSEGKVYGDLTGDYGGKDDFDEKEYDGDSNNEDDKGEHHKDEGDTSDDHTCGNKDLKNDSGKGDGGGKVSESDDKDP</sequence>
<dbReference type="PaxDb" id="121845-A0A1S3D6G8"/>
<accession>A0A1S3D6G8</accession>
<dbReference type="Proteomes" id="UP000079169">
    <property type="component" value="Unplaced"/>
</dbReference>
<evidence type="ECO:0000313" key="3">
    <source>
        <dbReference type="RefSeq" id="XP_008475445.1"/>
    </source>
</evidence>
<protein>
    <submittedName>
        <fullName evidence="3">Prothymosin alpha-like</fullName>
    </submittedName>
</protein>
<gene>
    <name evidence="3" type="primary">LOC103512460</name>
</gene>
<proteinExistence type="predicted"/>
<feature type="non-terminal residue" evidence="3">
    <location>
        <position position="128"/>
    </location>
</feature>
<feature type="compositionally biased region" description="Basic and acidic residues" evidence="1">
    <location>
        <begin position="37"/>
        <end position="48"/>
    </location>
</feature>
<name>A0A1S3D6G8_DIACI</name>
<dbReference type="GeneID" id="103512460"/>
<dbReference type="RefSeq" id="XP_008475445.1">
    <property type="nucleotide sequence ID" value="XM_008477223.1"/>
</dbReference>